<protein>
    <recommendedName>
        <fullName evidence="3">MORN repeat variant</fullName>
    </recommendedName>
</protein>
<dbReference type="AlphaFoldDB" id="A0A8I0WRN9"/>
<dbReference type="Gene3D" id="3.90.930.1">
    <property type="match status" value="1"/>
</dbReference>
<dbReference type="Proteomes" id="UP000612266">
    <property type="component" value="Unassembled WGS sequence"/>
</dbReference>
<dbReference type="InterPro" id="IPR011652">
    <property type="entry name" value="MORN_2"/>
</dbReference>
<gene>
    <name evidence="1" type="ORF">I4901_09065</name>
</gene>
<reference evidence="1" key="1">
    <citation type="submission" date="2020-11" db="EMBL/GenBank/DDBJ databases">
        <title>Enhanced detection system for hospital associated transmission using whole genome sequencing surveillance.</title>
        <authorList>
            <person name="Harrison L.H."/>
            <person name="Van Tyne D."/>
            <person name="Marsh J.W."/>
            <person name="Griffith M.P."/>
            <person name="Snyder D.J."/>
            <person name="Cooper V.S."/>
            <person name="Mustapha M."/>
        </authorList>
    </citation>
    <scope>NUCLEOTIDE SEQUENCE</scope>
    <source>
        <strain evidence="1">PR00070</strain>
    </source>
</reference>
<dbReference type="SUPFAM" id="SSF82185">
    <property type="entry name" value="Histone H3 K4-specific methyltransferase SET7/9 N-terminal domain"/>
    <property type="match status" value="1"/>
</dbReference>
<sequence>MKIVLSLILSSTLLLSGCSAFLFSLGNNPEMSLSNIKLMENTTKLKVPAIPPGTKDGEYLRYYPGGQIKYKSWVTKGCYDRYVNAYYENGKLQMIIPLKNCEVNGVVKSYQTNGNIYSEIAMRNGLPYGAFKYYHNTPKNNVNLQGHMEHGALIGVITQYDENGKVINKGQVLGGKVKILK</sequence>
<accession>A0A8I0WRN9</accession>
<evidence type="ECO:0008006" key="3">
    <source>
        <dbReference type="Google" id="ProtNLM"/>
    </source>
</evidence>
<evidence type="ECO:0000313" key="1">
    <source>
        <dbReference type="EMBL" id="MBG2914515.1"/>
    </source>
</evidence>
<organism evidence="1 2">
    <name type="scientific">Proteus terrae subsp. cibarius</name>
    <dbReference type="NCBI Taxonomy" id="626774"/>
    <lineage>
        <taxon>Bacteria</taxon>
        <taxon>Pseudomonadati</taxon>
        <taxon>Pseudomonadota</taxon>
        <taxon>Gammaproteobacteria</taxon>
        <taxon>Enterobacterales</taxon>
        <taxon>Morganellaceae</taxon>
        <taxon>Proteus</taxon>
    </lineage>
</organism>
<dbReference type="Pfam" id="PF07661">
    <property type="entry name" value="MORN_2"/>
    <property type="match status" value="4"/>
</dbReference>
<comment type="caution">
    <text evidence="1">The sequence shown here is derived from an EMBL/GenBank/DDBJ whole genome shotgun (WGS) entry which is preliminary data.</text>
</comment>
<dbReference type="EMBL" id="JADSJR010000010">
    <property type="protein sequence ID" value="MBG2914515.1"/>
    <property type="molecule type" value="Genomic_DNA"/>
</dbReference>
<name>A0A8I0WRN9_9GAMM</name>
<dbReference type="PROSITE" id="PS51257">
    <property type="entry name" value="PROKAR_LIPOPROTEIN"/>
    <property type="match status" value="1"/>
</dbReference>
<proteinExistence type="predicted"/>
<dbReference type="RefSeq" id="WP_196563714.1">
    <property type="nucleotide sequence ID" value="NZ_JADSJR010000010.1"/>
</dbReference>
<evidence type="ECO:0000313" key="2">
    <source>
        <dbReference type="Proteomes" id="UP000612266"/>
    </source>
</evidence>